<dbReference type="GeneID" id="101852019"/>
<evidence type="ECO:0000256" key="1">
    <source>
        <dbReference type="SAM" id="MobiDB-lite"/>
    </source>
</evidence>
<organism evidence="3 4">
    <name type="scientific">Aplysia californica</name>
    <name type="common">California sea hare</name>
    <dbReference type="NCBI Taxonomy" id="6500"/>
    <lineage>
        <taxon>Eukaryota</taxon>
        <taxon>Metazoa</taxon>
        <taxon>Spiralia</taxon>
        <taxon>Lophotrochozoa</taxon>
        <taxon>Mollusca</taxon>
        <taxon>Gastropoda</taxon>
        <taxon>Heterobranchia</taxon>
        <taxon>Euthyneura</taxon>
        <taxon>Tectipleura</taxon>
        <taxon>Aplysiida</taxon>
        <taxon>Aplysioidea</taxon>
        <taxon>Aplysiidae</taxon>
        <taxon>Aplysia</taxon>
    </lineage>
</organism>
<keyword evidence="4" id="KW-0969">Cilium</keyword>
<reference evidence="4" key="1">
    <citation type="submission" date="2025-08" db="UniProtKB">
        <authorList>
            <consortium name="RefSeq"/>
        </authorList>
    </citation>
    <scope>IDENTIFICATION</scope>
</reference>
<dbReference type="PANTHER" id="PTHR46500:SF1">
    <property type="entry name" value="CILIA- AND FLAGELLA-ASSOCIATED PROTEIN 221"/>
    <property type="match status" value="1"/>
</dbReference>
<proteinExistence type="predicted"/>
<evidence type="ECO:0000313" key="3">
    <source>
        <dbReference type="Proteomes" id="UP000694888"/>
    </source>
</evidence>
<evidence type="ECO:0000313" key="4">
    <source>
        <dbReference type="RefSeq" id="XP_012937732.1"/>
    </source>
</evidence>
<dbReference type="InterPro" id="IPR013783">
    <property type="entry name" value="Ig-like_fold"/>
</dbReference>
<name>A0ABM0ZZH8_APLCA</name>
<dbReference type="PANTHER" id="PTHR46500">
    <property type="entry name" value="CILIA- AND FLAGELLA-ASSOCIATED PROTEIN 221"/>
    <property type="match status" value="1"/>
</dbReference>
<dbReference type="Proteomes" id="UP000694888">
    <property type="component" value="Unplaced"/>
</dbReference>
<gene>
    <name evidence="4" type="primary">LOC101852019</name>
</gene>
<feature type="domain" description="Cep192-like" evidence="2">
    <location>
        <begin position="179"/>
        <end position="243"/>
    </location>
</feature>
<dbReference type="InterPro" id="IPR029676">
    <property type="entry name" value="CFAP221"/>
</dbReference>
<dbReference type="InterPro" id="IPR054089">
    <property type="entry name" value="Cep192-like_D3"/>
</dbReference>
<accession>A0ABM0ZZH8</accession>
<evidence type="ECO:0000259" key="2">
    <source>
        <dbReference type="Pfam" id="PF22067"/>
    </source>
</evidence>
<sequence length="940" mass="104966">MPTIFEQQDRTVDGSSAIDNSAVDGESINEKALMIESMELVEPRKKTQVPNHLLETKTYAKVGQNEIIHAKPAVVHFEGFEVGEKQTKRLVLLNASSDVLRMHIIPPQTPHFCVKYTKPARMVAGTTLECLVEFVPDEWRYYYDCIRIHCPGEENLVVPIHGYPIMSTKDFPTSFTFPSIPVGHRLSQRFPLKCMAPIDFEFNIKYLQPHPAFLVEPLNGIVPANSEAEVTVTFAPFEFQTATMKIELGISQFNSKGVVCTFVGSSLPGLLKRKTVSSVQSEILDPRAVSPLERVRNNRRAVRKTGERKTTSAPAHSLALEKDGVRFPAAMDNPSAVARVLMQEPGKLKVNEMRENMLAKKATSESSRQMKEAVFEHSVRQDVYEERQNQLRWQVKVGEDPISSQSRFRTLEDRSRALKHYMFKIRGDPVADDEFSRPQTTLTDRRTLRNIDTWPASGATFDTYSNDMWAVRHAALDKFVEAARKIVIRNRAMKKLVSLKAYLLDWSRKKYASSSDLETRERLDGLEGVAAHGDVPDFCAAKVQGFKFPTYIPPNVKDDMAPDALGTVPCVATEVLVKRDVPFFGLKVPQLYRLQGYSQHSTHTAASGYLPTSRVRCLRTGAQEEAIHLPTDIPLTTTAAAVADNTDDDDDDEATVARSVPMTTGTTTTAATATAAATAAGVGAVTTGGVEEMLVRQQPVTFTPPEALFKSPEYPSLQIVNPAPGLQVFQPPMTYAEVDYDYHLCPLPRFTHAPTSTSGKAWPTQRKFLDREDTIRGIMGWRKFPSQGLTSLSNHPTLTSVWVPRWDDSFSQELLPESVPPLYHQLDPDDADNVMEEEEGVGEETGVVTLKPEMVSAQFDLIDPSSPSEDQKMPADMFPYGNRMPATNIPVGSHGPVAREKREEELEYFITKKYNRLGSKVKEKVTSLNSLLSDRDMVLK</sequence>
<dbReference type="Gene3D" id="2.60.40.10">
    <property type="entry name" value="Immunoglobulins"/>
    <property type="match status" value="2"/>
</dbReference>
<dbReference type="Pfam" id="PF22067">
    <property type="entry name" value="Cep192_D3"/>
    <property type="match status" value="1"/>
</dbReference>
<keyword evidence="3" id="KW-1185">Reference proteome</keyword>
<dbReference type="RefSeq" id="XP_012937732.1">
    <property type="nucleotide sequence ID" value="XM_013082278.2"/>
</dbReference>
<feature type="region of interest" description="Disordered" evidence="1">
    <location>
        <begin position="1"/>
        <end position="21"/>
    </location>
</feature>
<dbReference type="Pfam" id="PF24771">
    <property type="entry name" value="Ig_CFAP74_1st"/>
    <property type="match status" value="1"/>
</dbReference>
<keyword evidence="4" id="KW-0966">Cell projection</keyword>
<keyword evidence="4" id="KW-0282">Flagellum</keyword>
<protein>
    <submittedName>
        <fullName evidence="4">Cilia- and flagella-associated protein 221</fullName>
    </submittedName>
</protein>